<comment type="caution">
    <text evidence="6">The sequence shown here is derived from an EMBL/GenBank/DDBJ whole genome shotgun (WGS) entry which is preliminary data.</text>
</comment>
<protein>
    <recommendedName>
        <fullName evidence="8">UBC core domain-containing protein</fullName>
    </recommendedName>
</protein>
<dbReference type="PANTHER" id="PTHR46116:SF39">
    <property type="entry name" value="BACULOVIRAL IAP REPEAT-CONTAINING PROTEIN 6"/>
    <property type="match status" value="1"/>
</dbReference>
<dbReference type="AlphaFoldDB" id="A0A1R2D203"/>
<feature type="compositionally biased region" description="Low complexity" evidence="3">
    <location>
        <begin position="64"/>
        <end position="73"/>
    </location>
</feature>
<dbReference type="InterPro" id="IPR015940">
    <property type="entry name" value="UBA"/>
</dbReference>
<feature type="domain" description="UBA" evidence="4">
    <location>
        <begin position="1"/>
        <end position="43"/>
    </location>
</feature>
<evidence type="ECO:0008006" key="8">
    <source>
        <dbReference type="Google" id="ProtNLM"/>
    </source>
</evidence>
<evidence type="ECO:0000259" key="4">
    <source>
        <dbReference type="PROSITE" id="PS50030"/>
    </source>
</evidence>
<keyword evidence="7" id="KW-1185">Reference proteome</keyword>
<gene>
    <name evidence="6" type="ORF">SteCoe_1342</name>
</gene>
<accession>A0A1R2D203</accession>
<keyword evidence="2" id="KW-0833">Ubl conjugation pathway</keyword>
<evidence type="ECO:0000256" key="1">
    <source>
        <dbReference type="ARBA" id="ARBA00022679"/>
    </source>
</evidence>
<proteinExistence type="predicted"/>
<evidence type="ECO:0000313" key="7">
    <source>
        <dbReference type="Proteomes" id="UP000187209"/>
    </source>
</evidence>
<dbReference type="Gene3D" id="3.10.110.10">
    <property type="entry name" value="Ubiquitin Conjugating Enzyme"/>
    <property type="match status" value="1"/>
</dbReference>
<dbReference type="EMBL" id="MPUH01000014">
    <property type="protein sequence ID" value="OMJ95285.1"/>
    <property type="molecule type" value="Genomic_DNA"/>
</dbReference>
<dbReference type="OrthoDB" id="47801at2759"/>
<evidence type="ECO:0000259" key="5">
    <source>
        <dbReference type="PROSITE" id="PS50127"/>
    </source>
</evidence>
<dbReference type="InterPro" id="IPR000608">
    <property type="entry name" value="UBC"/>
</dbReference>
<feature type="region of interest" description="Disordered" evidence="3">
    <location>
        <begin position="444"/>
        <end position="466"/>
    </location>
</feature>
<dbReference type="PROSITE" id="PS50127">
    <property type="entry name" value="UBC_2"/>
    <property type="match status" value="1"/>
</dbReference>
<evidence type="ECO:0000256" key="2">
    <source>
        <dbReference type="ARBA" id="ARBA00022786"/>
    </source>
</evidence>
<keyword evidence="1" id="KW-0808">Transferase</keyword>
<dbReference type="PANTHER" id="PTHR46116">
    <property type="entry name" value="(E3-INDEPENDENT) E2 UBIQUITIN-CONJUGATING ENZYME"/>
    <property type="match status" value="1"/>
</dbReference>
<name>A0A1R2D203_9CILI</name>
<dbReference type="Pfam" id="PF00179">
    <property type="entry name" value="UQ_con"/>
    <property type="match status" value="1"/>
</dbReference>
<dbReference type="SUPFAM" id="SSF54495">
    <property type="entry name" value="UBC-like"/>
    <property type="match status" value="1"/>
</dbReference>
<dbReference type="InterPro" id="IPR016135">
    <property type="entry name" value="UBQ-conjugating_enzyme/RWD"/>
</dbReference>
<feature type="domain" description="UBC core" evidence="5">
    <location>
        <begin position="832"/>
        <end position="996"/>
    </location>
</feature>
<evidence type="ECO:0000256" key="3">
    <source>
        <dbReference type="SAM" id="MobiDB-lite"/>
    </source>
</evidence>
<reference evidence="6 7" key="1">
    <citation type="submission" date="2016-11" db="EMBL/GenBank/DDBJ databases">
        <title>The macronuclear genome of Stentor coeruleus: a giant cell with tiny introns.</title>
        <authorList>
            <person name="Slabodnick M."/>
            <person name="Ruby J.G."/>
            <person name="Reiff S.B."/>
            <person name="Swart E.C."/>
            <person name="Gosai S."/>
            <person name="Prabakaran S."/>
            <person name="Witkowska E."/>
            <person name="Larue G.E."/>
            <person name="Fisher S."/>
            <person name="Freeman R.M."/>
            <person name="Gunawardena J."/>
            <person name="Chu W."/>
            <person name="Stover N.A."/>
            <person name="Gregory B.D."/>
            <person name="Nowacki M."/>
            <person name="Derisi J."/>
            <person name="Roy S.W."/>
            <person name="Marshall W.F."/>
            <person name="Sood P."/>
        </authorList>
    </citation>
    <scope>NUCLEOTIDE SEQUENCE [LARGE SCALE GENOMIC DNA]</scope>
    <source>
        <strain evidence="6">WM001</strain>
    </source>
</reference>
<evidence type="ECO:0000313" key="6">
    <source>
        <dbReference type="EMBL" id="OMJ95285.1"/>
    </source>
</evidence>
<sequence length="1077" mass="119884">MDDETLAQGLSQLLMLGFDENQSLYALLQSSSFEEALDVLLNSSAPVSTTNTPGYPNPQKIPLNPSFSPNPNSGKQYYVPEPIKNISISPPLPFPGQSLKPLGNQNIPTEIPISQNSNRDSVNPNQIGGFKPQIIKFPEPQTVLQNKPLQVPPILPKSQIPSVPLIPQPTVMNMPKPTVMNMPKPPVPIPIPIPIPNPGQYNPNNSSQGQIFNPTVPQMPVLKNPLSQMPFNSPIPIPAPIPIPKPSPSSGSNINLPSPYIPEFKPSESSEIPIPQIPKKINIPIPAPLDPKNPLILQSPQFTNENPQPFQEKNQLFPQISKVLTVPQVPIPKSPNEPIPVPKLNSVPISQPNKPIFSNDNTEISKPNFISNYPELGIPVPPSSINTNNPIIPVPNHPLSPPPIKSNIPMIPVSNHPLLPSNTIPIAPQIPIPSPSSDYKNPIPIPPHLKQDSSSKPGIPQGIPLKPIPNIPNIPQIPIKLPPSLPQKSPIQFIPQNPNNNNNIPLNIQKPYQNIPQIPIPIPNKPFIPQQPSIYIPPPQNIIPNYPQYPVSNYPQMPIQKNPPNQFPSYPSQEDYKEFLRNGLKIKNFPDDAIDDVVISCTSKEEALLILGIPTYYKDLPISEIPMEIDESQDTIFDEIPENDIKSQLIKDGVDLETAELLSQTCLSLEEAYHNISPQAFNTLKPPFLIPPNIKPPPPISPYFKHQAQMPFPKFSQGPPLPIPQNFNQPKIPFINPNQNNPKLLNIGQHSQLFNSFDSFDSESDYEMSPFMNRYGKSKPFNLSGPSENDPVAPDSKTEYFEKLKDYRMTMSEDNMVFLNFSINEHVNANAQTLKRINAEMKTLSKSVPCDSTASIFVMFDSECNHKVKFLLSGTVDTPYAHGLYLFDVLLPSNYPAVPPKVNLTTTGGGKFRFNPNLYDTGYVCLSIIGTWAGNPEEQWNPASSTLLQVMLSIQSLVMDNDIIQKEPSFHGVPRDSIENLGYQLEVKYGNLKFAMIEHLKNPPKGFETIIIEHFKIKKQEILKTASVWVQEAHNFKHRNYHSMQNSYISHTLLSKGPGLAFQEAYNELQNLLSRLN</sequence>
<dbReference type="Proteomes" id="UP000187209">
    <property type="component" value="Unassembled WGS sequence"/>
</dbReference>
<dbReference type="GO" id="GO:0016740">
    <property type="term" value="F:transferase activity"/>
    <property type="evidence" value="ECO:0007669"/>
    <property type="project" value="UniProtKB-KW"/>
</dbReference>
<organism evidence="6 7">
    <name type="scientific">Stentor coeruleus</name>
    <dbReference type="NCBI Taxonomy" id="5963"/>
    <lineage>
        <taxon>Eukaryota</taxon>
        <taxon>Sar</taxon>
        <taxon>Alveolata</taxon>
        <taxon>Ciliophora</taxon>
        <taxon>Postciliodesmatophora</taxon>
        <taxon>Heterotrichea</taxon>
        <taxon>Heterotrichida</taxon>
        <taxon>Stentoridae</taxon>
        <taxon>Stentor</taxon>
    </lineage>
</organism>
<dbReference type="SMART" id="SM00212">
    <property type="entry name" value="UBCc"/>
    <property type="match status" value="1"/>
</dbReference>
<dbReference type="PROSITE" id="PS50030">
    <property type="entry name" value="UBA"/>
    <property type="match status" value="1"/>
</dbReference>
<feature type="region of interest" description="Disordered" evidence="3">
    <location>
        <begin position="47"/>
        <end position="73"/>
    </location>
</feature>